<dbReference type="EMBL" id="BSXT01001047">
    <property type="protein sequence ID" value="GMF37894.1"/>
    <property type="molecule type" value="Genomic_DNA"/>
</dbReference>
<keyword evidence="2" id="KW-1185">Reference proteome</keyword>
<proteinExistence type="predicted"/>
<dbReference type="AlphaFoldDB" id="A0A9W7CRT2"/>
<evidence type="ECO:0000313" key="1">
    <source>
        <dbReference type="EMBL" id="GMF37894.1"/>
    </source>
</evidence>
<organism evidence="1 2">
    <name type="scientific">Phytophthora fragariaefolia</name>
    <dbReference type="NCBI Taxonomy" id="1490495"/>
    <lineage>
        <taxon>Eukaryota</taxon>
        <taxon>Sar</taxon>
        <taxon>Stramenopiles</taxon>
        <taxon>Oomycota</taxon>
        <taxon>Peronosporomycetes</taxon>
        <taxon>Peronosporales</taxon>
        <taxon>Peronosporaceae</taxon>
        <taxon>Phytophthora</taxon>
    </lineage>
</organism>
<comment type="caution">
    <text evidence="1">The sequence shown here is derived from an EMBL/GenBank/DDBJ whole genome shotgun (WGS) entry which is preliminary data.</text>
</comment>
<accession>A0A9W7CRT2</accession>
<evidence type="ECO:0000313" key="2">
    <source>
        <dbReference type="Proteomes" id="UP001165121"/>
    </source>
</evidence>
<sequence length="69" mass="6479">MVEVDGVAGVVEATVDVEAAGVIEALGVAETAEAAAAAGMFAASGSAVAIKAGAVASGIRMEHASHAAN</sequence>
<protein>
    <submittedName>
        <fullName evidence="1">Unnamed protein product</fullName>
    </submittedName>
</protein>
<name>A0A9W7CRT2_9STRA</name>
<gene>
    <name evidence="1" type="ORF">Pfra01_001075700</name>
</gene>
<dbReference type="Proteomes" id="UP001165121">
    <property type="component" value="Unassembled WGS sequence"/>
</dbReference>
<reference evidence="1" key="1">
    <citation type="submission" date="2023-04" db="EMBL/GenBank/DDBJ databases">
        <title>Phytophthora fragariaefolia NBRC 109709.</title>
        <authorList>
            <person name="Ichikawa N."/>
            <person name="Sato H."/>
            <person name="Tonouchi N."/>
        </authorList>
    </citation>
    <scope>NUCLEOTIDE SEQUENCE</scope>
    <source>
        <strain evidence="1">NBRC 109709</strain>
    </source>
</reference>